<keyword evidence="2" id="KW-1185">Reference proteome</keyword>
<dbReference type="SUPFAM" id="SSF48239">
    <property type="entry name" value="Terpenoid cyclases/Protein prenyltransferases"/>
    <property type="match status" value="1"/>
</dbReference>
<proteinExistence type="predicted"/>
<evidence type="ECO:0000313" key="2">
    <source>
        <dbReference type="Proteomes" id="UP000199494"/>
    </source>
</evidence>
<dbReference type="RefSeq" id="WP_091798422.1">
    <property type="nucleotide sequence ID" value="NZ_CP016353.1"/>
</dbReference>
<reference evidence="1 2" key="1">
    <citation type="submission" date="2016-10" db="EMBL/GenBank/DDBJ databases">
        <authorList>
            <person name="de Groot N.N."/>
        </authorList>
    </citation>
    <scope>NUCLEOTIDE SEQUENCE [LARGE SCALE GENOMIC DNA]</scope>
    <source>
        <strain evidence="1 2">CGMCC 4.5506</strain>
    </source>
</reference>
<dbReference type="KEGG" id="pmad:BAY61_08235"/>
<sequence>MKPDLCAATDFMATRARTLDRHRFRHTLDDHDNRAATLAALEAYRNPDGGYGWGLEPDLRSAESQPGPALHAFEVFGDIAPATSPHAERLCEWLSSVTLRDGGLPFALPVTSRAGCAPFWADADSTASSLQISAIVAANAHRVAARDPAVANHPWLDTVTGYCVSAIRALTERPHALVLAFAIRFLGAASATVPEARVLLDGLGTFLPEDGHLLVEGGSAEEYLRPLDFAPMPGDDARRLFSADAIAADLRRLAGRQQADGGWPVDFASYSPAASLEWRGYATVSAVSVLRANGVG</sequence>
<dbReference type="InterPro" id="IPR008930">
    <property type="entry name" value="Terpenoid_cyclase/PrenylTrfase"/>
</dbReference>
<evidence type="ECO:0000313" key="1">
    <source>
        <dbReference type="EMBL" id="SDC00098.1"/>
    </source>
</evidence>
<gene>
    <name evidence="1" type="ORF">SAMN05421630_1015</name>
</gene>
<protein>
    <submittedName>
        <fullName evidence="1">Uncharacterized protein</fullName>
    </submittedName>
</protein>
<dbReference type="OrthoDB" id="3286086at2"/>
<dbReference type="STRING" id="530584.SAMN05421630_1015"/>
<dbReference type="Proteomes" id="UP000199494">
    <property type="component" value="Unassembled WGS sequence"/>
</dbReference>
<dbReference type="AlphaFoldDB" id="A0A222VZE4"/>
<dbReference type="EMBL" id="FMZE01000001">
    <property type="protein sequence ID" value="SDC00098.1"/>
    <property type="molecule type" value="Genomic_DNA"/>
</dbReference>
<name>A0A222VZE4_9PSEU</name>
<accession>A0A222VZE4</accession>
<organism evidence="1 2">
    <name type="scientific">Prauserella marina</name>
    <dbReference type="NCBI Taxonomy" id="530584"/>
    <lineage>
        <taxon>Bacteria</taxon>
        <taxon>Bacillati</taxon>
        <taxon>Actinomycetota</taxon>
        <taxon>Actinomycetes</taxon>
        <taxon>Pseudonocardiales</taxon>
        <taxon>Pseudonocardiaceae</taxon>
        <taxon>Prauserella</taxon>
    </lineage>
</organism>